<organism evidence="2 3">
    <name type="scientific">Setaria digitata</name>
    <dbReference type="NCBI Taxonomy" id="48799"/>
    <lineage>
        <taxon>Eukaryota</taxon>
        <taxon>Metazoa</taxon>
        <taxon>Ecdysozoa</taxon>
        <taxon>Nematoda</taxon>
        <taxon>Chromadorea</taxon>
        <taxon>Rhabditida</taxon>
        <taxon>Spirurina</taxon>
        <taxon>Spiruromorpha</taxon>
        <taxon>Filarioidea</taxon>
        <taxon>Setariidae</taxon>
        <taxon>Setaria</taxon>
    </lineage>
</organism>
<protein>
    <submittedName>
        <fullName evidence="3">Uncharacterized protein</fullName>
    </submittedName>
</protein>
<evidence type="ECO:0000256" key="1">
    <source>
        <dbReference type="SAM" id="MobiDB-lite"/>
    </source>
</evidence>
<accession>A0A915PYC9</accession>
<evidence type="ECO:0000313" key="2">
    <source>
        <dbReference type="Proteomes" id="UP000887581"/>
    </source>
</evidence>
<evidence type="ECO:0000313" key="3">
    <source>
        <dbReference type="WBParaSite" id="sdigi.contig599.g9169.t1"/>
    </source>
</evidence>
<proteinExistence type="predicted"/>
<keyword evidence="2" id="KW-1185">Reference proteome</keyword>
<sequence length="170" mass="18893">MNGIPETVAINVNGKSREQHTAFFHPLESSGKSIADGVELEGELIKYDETKDEKAEGLEVEGKTDGVAKDERNGELKSKEKIYGTTKGDRGEKYENEDNLVLWLKPLISSLMIELKKQFAANKQGLSLYGAMQRAIGDFWAFFINAVKSLNNLTDLLFSPMLAVFQPPPI</sequence>
<dbReference type="WBParaSite" id="sdigi.contig599.g9169.t1">
    <property type="protein sequence ID" value="sdigi.contig599.g9169.t1"/>
    <property type="gene ID" value="sdigi.contig599.g9169"/>
</dbReference>
<dbReference type="Proteomes" id="UP000887581">
    <property type="component" value="Unplaced"/>
</dbReference>
<name>A0A915PYC9_9BILA</name>
<reference evidence="3" key="1">
    <citation type="submission" date="2022-11" db="UniProtKB">
        <authorList>
            <consortium name="WormBaseParasite"/>
        </authorList>
    </citation>
    <scope>IDENTIFICATION</scope>
</reference>
<dbReference type="AlphaFoldDB" id="A0A915PYC9"/>
<feature type="region of interest" description="Disordered" evidence="1">
    <location>
        <begin position="52"/>
        <end position="75"/>
    </location>
</feature>